<feature type="compositionally biased region" description="Low complexity" evidence="1">
    <location>
        <begin position="457"/>
        <end position="476"/>
    </location>
</feature>
<feature type="compositionally biased region" description="Polar residues" evidence="1">
    <location>
        <begin position="157"/>
        <end position="166"/>
    </location>
</feature>
<organism evidence="3 4">
    <name type="scientific">Aspergillus glaucus CBS 516.65</name>
    <dbReference type="NCBI Taxonomy" id="1160497"/>
    <lineage>
        <taxon>Eukaryota</taxon>
        <taxon>Fungi</taxon>
        <taxon>Dikarya</taxon>
        <taxon>Ascomycota</taxon>
        <taxon>Pezizomycotina</taxon>
        <taxon>Eurotiomycetes</taxon>
        <taxon>Eurotiomycetidae</taxon>
        <taxon>Eurotiales</taxon>
        <taxon>Aspergillaceae</taxon>
        <taxon>Aspergillus</taxon>
        <taxon>Aspergillus subgen. Aspergillus</taxon>
    </lineage>
</organism>
<reference evidence="4" key="1">
    <citation type="journal article" date="2017" name="Genome Biol.">
        <title>Comparative genomics reveals high biological diversity and specific adaptations in the industrially and medically important fungal genus Aspergillus.</title>
        <authorList>
            <person name="de Vries R.P."/>
            <person name="Riley R."/>
            <person name="Wiebenga A."/>
            <person name="Aguilar-Osorio G."/>
            <person name="Amillis S."/>
            <person name="Uchima C.A."/>
            <person name="Anderluh G."/>
            <person name="Asadollahi M."/>
            <person name="Askin M."/>
            <person name="Barry K."/>
            <person name="Battaglia E."/>
            <person name="Bayram O."/>
            <person name="Benocci T."/>
            <person name="Braus-Stromeyer S.A."/>
            <person name="Caldana C."/>
            <person name="Canovas D."/>
            <person name="Cerqueira G.C."/>
            <person name="Chen F."/>
            <person name="Chen W."/>
            <person name="Choi C."/>
            <person name="Clum A."/>
            <person name="Dos Santos R.A."/>
            <person name="Damasio A.R."/>
            <person name="Diallinas G."/>
            <person name="Emri T."/>
            <person name="Fekete E."/>
            <person name="Flipphi M."/>
            <person name="Freyberg S."/>
            <person name="Gallo A."/>
            <person name="Gournas C."/>
            <person name="Habgood R."/>
            <person name="Hainaut M."/>
            <person name="Harispe M.L."/>
            <person name="Henrissat B."/>
            <person name="Hilden K.S."/>
            <person name="Hope R."/>
            <person name="Hossain A."/>
            <person name="Karabika E."/>
            <person name="Karaffa L."/>
            <person name="Karanyi Z."/>
            <person name="Krasevec N."/>
            <person name="Kuo A."/>
            <person name="Kusch H."/>
            <person name="LaButti K."/>
            <person name="Lagendijk E.L."/>
            <person name="Lapidus A."/>
            <person name="Levasseur A."/>
            <person name="Lindquist E."/>
            <person name="Lipzen A."/>
            <person name="Logrieco A.F."/>
            <person name="MacCabe A."/>
            <person name="Maekelae M.R."/>
            <person name="Malavazi I."/>
            <person name="Melin P."/>
            <person name="Meyer V."/>
            <person name="Mielnichuk N."/>
            <person name="Miskei M."/>
            <person name="Molnar A.P."/>
            <person name="Mule G."/>
            <person name="Ngan C.Y."/>
            <person name="Orejas M."/>
            <person name="Orosz E."/>
            <person name="Ouedraogo J.P."/>
            <person name="Overkamp K.M."/>
            <person name="Park H.-S."/>
            <person name="Perrone G."/>
            <person name="Piumi F."/>
            <person name="Punt P.J."/>
            <person name="Ram A.F."/>
            <person name="Ramon A."/>
            <person name="Rauscher S."/>
            <person name="Record E."/>
            <person name="Riano-Pachon D.M."/>
            <person name="Robert V."/>
            <person name="Roehrig J."/>
            <person name="Ruller R."/>
            <person name="Salamov A."/>
            <person name="Salih N.S."/>
            <person name="Samson R.A."/>
            <person name="Sandor E."/>
            <person name="Sanguinetti M."/>
            <person name="Schuetze T."/>
            <person name="Sepcic K."/>
            <person name="Shelest E."/>
            <person name="Sherlock G."/>
            <person name="Sophianopoulou V."/>
            <person name="Squina F.M."/>
            <person name="Sun H."/>
            <person name="Susca A."/>
            <person name="Todd R.B."/>
            <person name="Tsang A."/>
            <person name="Unkles S.E."/>
            <person name="van de Wiele N."/>
            <person name="van Rossen-Uffink D."/>
            <person name="Oliveira J.V."/>
            <person name="Vesth T.C."/>
            <person name="Visser J."/>
            <person name="Yu J.-H."/>
            <person name="Zhou M."/>
            <person name="Andersen M.R."/>
            <person name="Archer D.B."/>
            <person name="Baker S.E."/>
            <person name="Benoit I."/>
            <person name="Brakhage A.A."/>
            <person name="Braus G.H."/>
            <person name="Fischer R."/>
            <person name="Frisvad J.C."/>
            <person name="Goldman G.H."/>
            <person name="Houbraken J."/>
            <person name="Oakley B."/>
            <person name="Pocsi I."/>
            <person name="Scazzocchio C."/>
            <person name="Seiboth B."/>
            <person name="vanKuyk P.A."/>
            <person name="Wortman J."/>
            <person name="Dyer P.S."/>
            <person name="Grigoriev I.V."/>
        </authorList>
    </citation>
    <scope>NUCLEOTIDE SEQUENCE [LARGE SCALE GENOMIC DNA]</scope>
    <source>
        <strain evidence="4">CBS 516.65</strain>
    </source>
</reference>
<evidence type="ECO:0000256" key="1">
    <source>
        <dbReference type="SAM" id="MobiDB-lite"/>
    </source>
</evidence>
<feature type="compositionally biased region" description="Low complexity" evidence="1">
    <location>
        <begin position="167"/>
        <end position="177"/>
    </location>
</feature>
<dbReference type="InterPro" id="IPR056009">
    <property type="entry name" value="DUF7587"/>
</dbReference>
<dbReference type="OrthoDB" id="5397734at2759"/>
<dbReference type="EMBL" id="KV878898">
    <property type="protein sequence ID" value="OJJ83833.1"/>
    <property type="molecule type" value="Genomic_DNA"/>
</dbReference>
<feature type="region of interest" description="Disordered" evidence="1">
    <location>
        <begin position="445"/>
        <end position="482"/>
    </location>
</feature>
<dbReference type="RefSeq" id="XP_022400531.1">
    <property type="nucleotide sequence ID" value="XM_022542118.1"/>
</dbReference>
<name>A0A1L9VIW2_ASPGL</name>
<feature type="region of interest" description="Disordered" evidence="1">
    <location>
        <begin position="154"/>
        <end position="180"/>
    </location>
</feature>
<evidence type="ECO:0000313" key="4">
    <source>
        <dbReference type="Proteomes" id="UP000184300"/>
    </source>
</evidence>
<dbReference type="VEuPathDB" id="FungiDB:ASPGLDRAFT_150181"/>
<dbReference type="AlphaFoldDB" id="A0A1L9VIW2"/>
<evidence type="ECO:0000313" key="3">
    <source>
        <dbReference type="EMBL" id="OJJ83833.1"/>
    </source>
</evidence>
<dbReference type="GeneID" id="34458379"/>
<dbReference type="Pfam" id="PF24494">
    <property type="entry name" value="DUF7587"/>
    <property type="match status" value="1"/>
</dbReference>
<evidence type="ECO:0000259" key="2">
    <source>
        <dbReference type="Pfam" id="PF24494"/>
    </source>
</evidence>
<dbReference type="Proteomes" id="UP000184300">
    <property type="component" value="Unassembled WGS sequence"/>
</dbReference>
<proteinExistence type="predicted"/>
<gene>
    <name evidence="3" type="ORF">ASPGLDRAFT_150181</name>
</gene>
<keyword evidence="4" id="KW-1185">Reference proteome</keyword>
<sequence length="601" mass="67114">MDSLSLTENRRKINWNNAYRTFLCCLFRFFRRDRNAFSEVFRSLFGLNFTNKELYTRLSTQWWDMRRKGDPIWHQVHVEVPFPPPEGPWLQMVSMIKETANAIGVSLAEKSMDDIDVSGFHLNPRQVRRPAPLQILPLQTPVDTTTSTRTAFVDVDTPSTEPPGTQSSLSSPSSVSSQPEGLCEAGGKACFWCCHEGADEVQTAPEISTDIPPILYRWANVDSQGVNTKSLIISGLFSNSDQEFFAPDEIPREDFEQYATKHVSTEKSLSPFISVFQSLLAPVHRAIRTGEGAAVTFIDTSKLETKVYSAKSLVWDLGIKIKGYRGLGEYLVWGKVPTPAIICTFKISTLVNIVEEDAGIGEILRLNRIKSFKRNRNELQTALSKGPGRVDSTSGLVVGRLLRKLNVPDPYLEAVAVKISHSWRFARCKDISDYLNGVQAGYHGQGPSPSLSPVLEQPLLGTPPSSLSSQQQEEPLVVSEDQDLHSLASDNEDEGKENVIPSIEFGTPCPPPRTQPFATETPRIEFFDPSNQMWSDNVAEMLPVYHFEDSVAVDQTSIQSNTLEPSEEAEGAVNMKDADLDVFMEDTVDFTQCTPYFLMDR</sequence>
<protein>
    <recommendedName>
        <fullName evidence="2">DUF7587 domain-containing protein</fullName>
    </recommendedName>
</protein>
<feature type="domain" description="DUF7587" evidence="2">
    <location>
        <begin position="211"/>
        <end position="350"/>
    </location>
</feature>
<accession>A0A1L9VIW2</accession>